<reference evidence="1 2" key="1">
    <citation type="submission" date="2023-06" db="EMBL/GenBank/DDBJ databases">
        <title>Black Yeasts Isolated from many extreme environments.</title>
        <authorList>
            <person name="Coleine C."/>
            <person name="Stajich J.E."/>
            <person name="Selbmann L."/>
        </authorList>
    </citation>
    <scope>NUCLEOTIDE SEQUENCE [LARGE SCALE GENOMIC DNA]</scope>
    <source>
        <strain evidence="1 2">CCFEE 5887</strain>
    </source>
</reference>
<evidence type="ECO:0008006" key="3">
    <source>
        <dbReference type="Google" id="ProtNLM"/>
    </source>
</evidence>
<proteinExistence type="predicted"/>
<dbReference type="Proteomes" id="UP001345827">
    <property type="component" value="Unassembled WGS sequence"/>
</dbReference>
<comment type="caution">
    <text evidence="1">The sequence shown here is derived from an EMBL/GenBank/DDBJ whole genome shotgun (WGS) entry which is preliminary data.</text>
</comment>
<keyword evidence="2" id="KW-1185">Reference proteome</keyword>
<gene>
    <name evidence="1" type="ORF">LTR25_009594</name>
</gene>
<evidence type="ECO:0000313" key="2">
    <source>
        <dbReference type="Proteomes" id="UP001345827"/>
    </source>
</evidence>
<dbReference type="EMBL" id="JAXLQG010000021">
    <property type="protein sequence ID" value="KAK5529814.1"/>
    <property type="molecule type" value="Genomic_DNA"/>
</dbReference>
<dbReference type="AlphaFoldDB" id="A0AAV9PXK6"/>
<name>A0AAV9PXK6_9PEZI</name>
<evidence type="ECO:0000313" key="1">
    <source>
        <dbReference type="EMBL" id="KAK5529814.1"/>
    </source>
</evidence>
<protein>
    <recommendedName>
        <fullName evidence="3">F-box domain-containing protein</fullName>
    </recommendedName>
</protein>
<organism evidence="1 2">
    <name type="scientific">Vermiconidia calcicola</name>
    <dbReference type="NCBI Taxonomy" id="1690605"/>
    <lineage>
        <taxon>Eukaryota</taxon>
        <taxon>Fungi</taxon>
        <taxon>Dikarya</taxon>
        <taxon>Ascomycota</taxon>
        <taxon>Pezizomycotina</taxon>
        <taxon>Dothideomycetes</taxon>
        <taxon>Dothideomycetidae</taxon>
        <taxon>Mycosphaerellales</taxon>
        <taxon>Extremaceae</taxon>
        <taxon>Vermiconidia</taxon>
    </lineage>
</organism>
<sequence>MPTVWKTQHPPTDFMGRLPLSCLFKIVRTVALAEPTSTYTIKQLSLVDKQIRHLCLPFLFTLGFTQLELNKPPNEMQEHVQALAKSPVLIRFSISDLRLELFPNRNGDDGLRSGEVNKDLVACLEPLAMLTELHVNLANDLGLTIGLRQGLERPLRDVKKLRLSGVYKAGALIRACPSVQHLSMTCDSDRYWKRALREISHMRHLICVELVNFGGWTPALLIGEEDQQRVNGR</sequence>
<accession>A0AAV9PXK6</accession>